<protein>
    <recommendedName>
        <fullName evidence="2">Protein FdhE homolog</fullName>
    </recommendedName>
</protein>
<dbReference type="InterPro" id="IPR056797">
    <property type="entry name" value="FdhE_central"/>
</dbReference>
<dbReference type="Pfam" id="PF24860">
    <property type="entry name" value="FdhE_C"/>
    <property type="match status" value="1"/>
</dbReference>
<dbReference type="SUPFAM" id="SSF144020">
    <property type="entry name" value="FdhE-like"/>
    <property type="match status" value="1"/>
</dbReference>
<evidence type="ECO:0000259" key="6">
    <source>
        <dbReference type="Pfam" id="PF24860"/>
    </source>
</evidence>
<dbReference type="PIRSF" id="PIRSF018296">
    <property type="entry name" value="Format_dh_formtn"/>
    <property type="match status" value="1"/>
</dbReference>
<dbReference type="PANTHER" id="PTHR37689">
    <property type="entry name" value="PROTEIN FDHE"/>
    <property type="match status" value="1"/>
</dbReference>
<dbReference type="InterPro" id="IPR056774">
    <property type="entry name" value="FdhE_N"/>
</dbReference>
<feature type="domain" description="FdhE N-terminal" evidence="4">
    <location>
        <begin position="21"/>
        <end position="184"/>
    </location>
</feature>
<keyword evidence="1 2" id="KW-0963">Cytoplasm</keyword>
<comment type="caution">
    <text evidence="7">The sequence shown here is derived from an EMBL/GenBank/DDBJ whole genome shotgun (WGS) entry which is preliminary data.</text>
</comment>
<evidence type="ECO:0000259" key="5">
    <source>
        <dbReference type="Pfam" id="PF24859"/>
    </source>
</evidence>
<dbReference type="Proteomes" id="UP001642900">
    <property type="component" value="Unassembled WGS sequence"/>
</dbReference>
<organism evidence="7 8">
    <name type="scientific">Allomesorhizobium camelthorni</name>
    <dbReference type="NCBI Taxonomy" id="475069"/>
    <lineage>
        <taxon>Bacteria</taxon>
        <taxon>Pseudomonadati</taxon>
        <taxon>Pseudomonadota</taxon>
        <taxon>Alphaproteobacteria</taxon>
        <taxon>Hyphomicrobiales</taxon>
        <taxon>Phyllobacteriaceae</taxon>
        <taxon>Allomesorhizobium</taxon>
    </lineage>
</organism>
<dbReference type="InterPro" id="IPR006452">
    <property type="entry name" value="Formate_DH_accessory"/>
</dbReference>
<evidence type="ECO:0000256" key="2">
    <source>
        <dbReference type="HAMAP-Rule" id="MF_00611"/>
    </source>
</evidence>
<reference evidence="7 8" key="1">
    <citation type="submission" date="2020-02" db="EMBL/GenBank/DDBJ databases">
        <title>Genome sequence of strain CCNWXJ40-4.</title>
        <authorList>
            <person name="Gao J."/>
            <person name="Sun J."/>
        </authorList>
    </citation>
    <scope>NUCLEOTIDE SEQUENCE [LARGE SCALE GENOMIC DNA]</scope>
    <source>
        <strain evidence="7 8">CCNWXJ 40-4</strain>
    </source>
</reference>
<name>A0A6G4WH96_9HYPH</name>
<evidence type="ECO:0000256" key="1">
    <source>
        <dbReference type="ARBA" id="ARBA00022490"/>
    </source>
</evidence>
<feature type="region of interest" description="Disordered" evidence="3">
    <location>
        <begin position="1"/>
        <end position="20"/>
    </location>
</feature>
<dbReference type="GO" id="GO:0051604">
    <property type="term" value="P:protein maturation"/>
    <property type="evidence" value="ECO:0007669"/>
    <property type="project" value="TreeGrafter"/>
</dbReference>
<dbReference type="CDD" id="cd16341">
    <property type="entry name" value="FdhE"/>
    <property type="match status" value="1"/>
</dbReference>
<dbReference type="EMBL" id="JAAKZF010000045">
    <property type="protein sequence ID" value="NGO54175.1"/>
    <property type="molecule type" value="Genomic_DNA"/>
</dbReference>
<dbReference type="HAMAP" id="MF_00611">
    <property type="entry name" value="FdeH"/>
    <property type="match status" value="1"/>
</dbReference>
<proteinExistence type="inferred from homology"/>
<accession>A0A6G4WH96</accession>
<feature type="domain" description="FdhE central" evidence="5">
    <location>
        <begin position="188"/>
        <end position="225"/>
    </location>
</feature>
<comment type="similarity">
    <text evidence="2">Belongs to the FdhE family.</text>
</comment>
<dbReference type="PANTHER" id="PTHR37689:SF1">
    <property type="entry name" value="PROTEIN FDHE"/>
    <property type="match status" value="1"/>
</dbReference>
<evidence type="ECO:0000313" key="7">
    <source>
        <dbReference type="EMBL" id="NGO54175.1"/>
    </source>
</evidence>
<sequence>MPRQIVPAGSDPTAIGEVSAPPFARLPDPSILFARRAQRLAALAEGHQLGPYLRFLAALSNAQHHIRDGLPDPAAPDIDARERARSFGMPPLDRNRPATAALAETLERLIVAASKVEKPEVATGALERLKQAGPSERDGMVRNVLADAIPMEALAEHVYVAAALQVHFTRLAGWLDAAALVPVGDGACPVCGGPPVSSIIVGWQGAHGARFCACSLCGTLWNYVRIKCTLCGSTKGIGYQEIEGGPGTVKAETCEACGCYVKILHQHKDPALDPVADDVATLGLDLLVREGGYRRGSFNPFLIGY</sequence>
<evidence type="ECO:0000259" key="4">
    <source>
        <dbReference type="Pfam" id="PF04216"/>
    </source>
</evidence>
<evidence type="ECO:0000256" key="3">
    <source>
        <dbReference type="SAM" id="MobiDB-lite"/>
    </source>
</evidence>
<dbReference type="Pfam" id="PF04216">
    <property type="entry name" value="FdhE_N"/>
    <property type="match status" value="1"/>
</dbReference>
<dbReference type="GO" id="GO:0005829">
    <property type="term" value="C:cytosol"/>
    <property type="evidence" value="ECO:0007669"/>
    <property type="project" value="TreeGrafter"/>
</dbReference>
<comment type="function">
    <text evidence="2">Necessary for formate dehydrogenase activity.</text>
</comment>
<keyword evidence="8" id="KW-1185">Reference proteome</keyword>
<comment type="subcellular location">
    <subcellularLocation>
        <location evidence="2">Cytoplasm</location>
    </subcellularLocation>
</comment>
<dbReference type="GO" id="GO:0008199">
    <property type="term" value="F:ferric iron binding"/>
    <property type="evidence" value="ECO:0007669"/>
    <property type="project" value="TreeGrafter"/>
</dbReference>
<dbReference type="InterPro" id="IPR024064">
    <property type="entry name" value="FdhE-like_sf"/>
</dbReference>
<dbReference type="Gene3D" id="3.90.1670.10">
    <property type="entry name" value="FdhE-like domain"/>
    <property type="match status" value="1"/>
</dbReference>
<gene>
    <name evidence="2 7" type="primary">fdhE</name>
    <name evidence="7" type="ORF">G6N73_24035</name>
</gene>
<dbReference type="Pfam" id="PF24859">
    <property type="entry name" value="FdhE_central"/>
    <property type="match status" value="1"/>
</dbReference>
<evidence type="ECO:0000313" key="8">
    <source>
        <dbReference type="Proteomes" id="UP001642900"/>
    </source>
</evidence>
<dbReference type="RefSeq" id="WP_165032249.1">
    <property type="nucleotide sequence ID" value="NZ_JAAKZF010000045.1"/>
</dbReference>
<dbReference type="InterPro" id="IPR056796">
    <property type="entry name" value="FdhE_C"/>
</dbReference>
<dbReference type="AlphaFoldDB" id="A0A6G4WH96"/>
<dbReference type="NCBIfam" id="TIGR01562">
    <property type="entry name" value="FdhE"/>
    <property type="match status" value="1"/>
</dbReference>
<feature type="domain" description="FdhE C-terminal" evidence="6">
    <location>
        <begin position="226"/>
        <end position="302"/>
    </location>
</feature>